<dbReference type="Pfam" id="PF01595">
    <property type="entry name" value="CNNM"/>
    <property type="match status" value="1"/>
</dbReference>
<evidence type="ECO:0000256" key="7">
    <source>
        <dbReference type="ARBA" id="ARBA00022989"/>
    </source>
</evidence>
<evidence type="ECO:0000256" key="14">
    <source>
        <dbReference type="PROSITE-ProRule" id="PRU01193"/>
    </source>
</evidence>
<evidence type="ECO:0000256" key="15">
    <source>
        <dbReference type="SAM" id="Phobius"/>
    </source>
</evidence>
<dbReference type="InterPro" id="IPR005170">
    <property type="entry name" value="Transptr-assoc_dom"/>
</dbReference>
<keyword evidence="19" id="KW-1185">Reference proteome</keyword>
<dbReference type="CDD" id="cd04590">
    <property type="entry name" value="CBS_pair_CorC_HlyC_assoc"/>
    <property type="match status" value="1"/>
</dbReference>
<reference evidence="18 19" key="1">
    <citation type="submission" date="2022-10" db="EMBL/GenBank/DDBJ databases">
        <title>paucibacter sp. hw8 Genome sequencing.</title>
        <authorList>
            <person name="Park S."/>
        </authorList>
    </citation>
    <scope>NUCLEOTIDE SEQUENCE [LARGE SCALE GENOMIC DNA]</scope>
    <source>
        <strain evidence="19">hw8</strain>
    </source>
</reference>
<dbReference type="InterPro" id="IPR016169">
    <property type="entry name" value="FAD-bd_PCMH_sub2"/>
</dbReference>
<dbReference type="InterPro" id="IPR044751">
    <property type="entry name" value="Ion_transp-like_CBS"/>
</dbReference>
<dbReference type="InterPro" id="IPR002550">
    <property type="entry name" value="CNNM"/>
</dbReference>
<keyword evidence="9 14" id="KW-0472">Membrane</keyword>
<comment type="similarity">
    <text evidence="11">Belongs to the UPF0053 family. PaeA subfamily.</text>
</comment>
<protein>
    <recommendedName>
        <fullName evidence="12">Polyamine export protein</fullName>
    </recommendedName>
</protein>
<feature type="transmembrane region" description="Helical" evidence="15">
    <location>
        <begin position="100"/>
        <end position="120"/>
    </location>
</feature>
<keyword evidence="8 13" id="KW-0129">CBS domain</keyword>
<evidence type="ECO:0000259" key="16">
    <source>
        <dbReference type="PROSITE" id="PS51371"/>
    </source>
</evidence>
<keyword evidence="2" id="KW-0813">Transport</keyword>
<dbReference type="EMBL" id="JAQQXS010000011">
    <property type="protein sequence ID" value="MDC8786192.1"/>
    <property type="molecule type" value="Genomic_DNA"/>
</dbReference>
<dbReference type="SMART" id="SM01091">
    <property type="entry name" value="CorC_HlyC"/>
    <property type="match status" value="1"/>
</dbReference>
<feature type="domain" description="CBS" evidence="16">
    <location>
        <begin position="285"/>
        <end position="345"/>
    </location>
</feature>
<dbReference type="RefSeq" id="WP_273597304.1">
    <property type="nucleotide sequence ID" value="NZ_JAQQXS010000011.1"/>
</dbReference>
<evidence type="ECO:0000256" key="5">
    <source>
        <dbReference type="ARBA" id="ARBA00022692"/>
    </source>
</evidence>
<dbReference type="Pfam" id="PF00571">
    <property type="entry name" value="CBS"/>
    <property type="match status" value="1"/>
</dbReference>
<comment type="subcellular location">
    <subcellularLocation>
        <location evidence="1">Cell inner membrane</location>
        <topology evidence="1">Multi-pass membrane protein</topology>
    </subcellularLocation>
</comment>
<gene>
    <name evidence="18" type="ORF">PRZ01_13410</name>
</gene>
<evidence type="ECO:0000256" key="8">
    <source>
        <dbReference type="ARBA" id="ARBA00023122"/>
    </source>
</evidence>
<dbReference type="PANTHER" id="PTHR22777:SF16">
    <property type="entry name" value="POLYAMINE EXPORT PROTEIN"/>
    <property type="match status" value="1"/>
</dbReference>
<evidence type="ECO:0000256" key="3">
    <source>
        <dbReference type="ARBA" id="ARBA00022475"/>
    </source>
</evidence>
<dbReference type="Pfam" id="PF03471">
    <property type="entry name" value="CorC_HlyC"/>
    <property type="match status" value="1"/>
</dbReference>
<accession>A0ABT5KTL7</accession>
<evidence type="ECO:0000313" key="18">
    <source>
        <dbReference type="EMBL" id="MDC8786192.1"/>
    </source>
</evidence>
<evidence type="ECO:0000256" key="9">
    <source>
        <dbReference type="ARBA" id="ARBA00023136"/>
    </source>
</evidence>
<dbReference type="SUPFAM" id="SSF54631">
    <property type="entry name" value="CBS-domain pair"/>
    <property type="match status" value="1"/>
</dbReference>
<feature type="transmembrane region" description="Helical" evidence="15">
    <location>
        <begin position="56"/>
        <end position="80"/>
    </location>
</feature>
<comment type="function">
    <text evidence="10">Involved in cadaverine and putrescine tolerance in stationary phase. May facilitate the efflux of both cadaverine and putrescine from the cytoplasm, reducing potentially toxic levels under certain stress conditions.</text>
</comment>
<sequence>MPTSFVIIVLLIAGSAFFSVAELSLAASRRLKLQQLVDEGDVRAARVLTVQEQPGYYFTVVQIGVNTVAILGGIVGEGALTPHFEAALMLITSVERAQSLGFALSFMSITALFIVLADLVPKRLGMNEPERMAMIVVGPMLTLVTVLKPLAWAFSSLTEALIRLMGMPAARDNSITHWDILALAEAGNQAGVVADAEQQMIENVFELDTRRVESAMTTRERVVFFSLDDDDTLIRNRIAADPHSTYLVCEGEIDEVVGYVDSTDLFQRVLQGETINLRTNQSAGLLKKVLIVPDRLTLSEVLAQFRQAHEDFAVIVNEYSLVVGIITLNDVMSTVMGSLVSSHDEEQIVRRDDGSFLADGITPIPDVQRALELEAWPHAGQYDTLAGFLMVMLRRIPKRTDQVLWEGWRFEVVDVDSHRVDQVMITRVPPTP</sequence>
<comment type="caution">
    <text evidence="18">The sequence shown here is derived from an EMBL/GenBank/DDBJ whole genome shotgun (WGS) entry which is preliminary data.</text>
</comment>
<evidence type="ECO:0000256" key="12">
    <source>
        <dbReference type="ARBA" id="ARBA00039818"/>
    </source>
</evidence>
<keyword evidence="6" id="KW-0677">Repeat</keyword>
<dbReference type="PROSITE" id="PS51846">
    <property type="entry name" value="CNNM"/>
    <property type="match status" value="1"/>
</dbReference>
<dbReference type="SUPFAM" id="SSF56176">
    <property type="entry name" value="FAD-binding/transporter-associated domain-like"/>
    <property type="match status" value="1"/>
</dbReference>
<dbReference type="Proteomes" id="UP001219862">
    <property type="component" value="Unassembled WGS sequence"/>
</dbReference>
<evidence type="ECO:0000256" key="1">
    <source>
        <dbReference type="ARBA" id="ARBA00004429"/>
    </source>
</evidence>
<keyword evidence="5 14" id="KW-0812">Transmembrane</keyword>
<evidence type="ECO:0000256" key="6">
    <source>
        <dbReference type="ARBA" id="ARBA00022737"/>
    </source>
</evidence>
<dbReference type="InterPro" id="IPR046342">
    <property type="entry name" value="CBS_dom_sf"/>
</dbReference>
<dbReference type="Gene3D" id="3.10.580.10">
    <property type="entry name" value="CBS-domain"/>
    <property type="match status" value="1"/>
</dbReference>
<keyword evidence="4" id="KW-0997">Cell inner membrane</keyword>
<name>A0ABT5KTL7_9BURK</name>
<dbReference type="InterPro" id="IPR000644">
    <property type="entry name" value="CBS_dom"/>
</dbReference>
<evidence type="ECO:0000256" key="2">
    <source>
        <dbReference type="ARBA" id="ARBA00022448"/>
    </source>
</evidence>
<evidence type="ECO:0000259" key="17">
    <source>
        <dbReference type="PROSITE" id="PS51846"/>
    </source>
</evidence>
<proteinExistence type="inferred from homology"/>
<dbReference type="Gene3D" id="3.30.465.10">
    <property type="match status" value="1"/>
</dbReference>
<dbReference type="PROSITE" id="PS51371">
    <property type="entry name" value="CBS"/>
    <property type="match status" value="1"/>
</dbReference>
<dbReference type="InterPro" id="IPR036318">
    <property type="entry name" value="FAD-bd_PCMH-like_sf"/>
</dbReference>
<feature type="transmembrane region" description="Helical" evidence="15">
    <location>
        <begin position="132"/>
        <end position="154"/>
    </location>
</feature>
<evidence type="ECO:0000313" key="19">
    <source>
        <dbReference type="Proteomes" id="UP001219862"/>
    </source>
</evidence>
<feature type="transmembrane region" description="Helical" evidence="15">
    <location>
        <begin position="6"/>
        <end position="26"/>
    </location>
</feature>
<evidence type="ECO:0000256" key="10">
    <source>
        <dbReference type="ARBA" id="ARBA00037177"/>
    </source>
</evidence>
<keyword evidence="3" id="KW-1003">Cell membrane</keyword>
<feature type="domain" description="CNNM transmembrane" evidence="17">
    <location>
        <begin position="1"/>
        <end position="197"/>
    </location>
</feature>
<keyword evidence="7 14" id="KW-1133">Transmembrane helix</keyword>
<evidence type="ECO:0000256" key="13">
    <source>
        <dbReference type="PROSITE-ProRule" id="PRU00703"/>
    </source>
</evidence>
<organism evidence="18 19">
    <name type="scientific">Roseateles koreensis</name>
    <dbReference type="NCBI Taxonomy" id="2987526"/>
    <lineage>
        <taxon>Bacteria</taxon>
        <taxon>Pseudomonadati</taxon>
        <taxon>Pseudomonadota</taxon>
        <taxon>Betaproteobacteria</taxon>
        <taxon>Burkholderiales</taxon>
        <taxon>Sphaerotilaceae</taxon>
        <taxon>Roseateles</taxon>
    </lineage>
</organism>
<evidence type="ECO:0000256" key="11">
    <source>
        <dbReference type="ARBA" id="ARBA00038280"/>
    </source>
</evidence>
<evidence type="ECO:0000256" key="4">
    <source>
        <dbReference type="ARBA" id="ARBA00022519"/>
    </source>
</evidence>
<dbReference type="PANTHER" id="PTHR22777">
    <property type="entry name" value="HEMOLYSIN-RELATED"/>
    <property type="match status" value="1"/>
</dbReference>